<evidence type="ECO:0000259" key="20">
    <source>
        <dbReference type="PROSITE" id="PS50902"/>
    </source>
</evidence>
<dbReference type="PROSITE" id="PS51918">
    <property type="entry name" value="RADICAL_SAM"/>
    <property type="match status" value="1"/>
</dbReference>
<keyword evidence="9" id="KW-0479">Metal-binding</keyword>
<feature type="domain" description="Radical SAM core" evidence="21">
    <location>
        <begin position="366"/>
        <end position="610"/>
    </location>
</feature>
<keyword evidence="13" id="KW-0456">Lyase</keyword>
<dbReference type="SUPFAM" id="SSF52218">
    <property type="entry name" value="Flavoproteins"/>
    <property type="match status" value="1"/>
</dbReference>
<dbReference type="PRINTS" id="PR00369">
    <property type="entry name" value="FLAVODOXIN"/>
</dbReference>
<dbReference type="Pfam" id="PF04055">
    <property type="entry name" value="Radical_SAM"/>
    <property type="match status" value="1"/>
</dbReference>
<gene>
    <name evidence="23" type="primary">8230596</name>
    <name evidence="22" type="ORF">Phum_PHUM437860</name>
</gene>
<dbReference type="SFLD" id="SFLDG01071">
    <property type="entry name" value="tRNA_wybutosine-synthesizing"/>
    <property type="match status" value="1"/>
</dbReference>
<evidence type="ECO:0000256" key="3">
    <source>
        <dbReference type="ARBA" id="ARBA00010115"/>
    </source>
</evidence>
<evidence type="ECO:0000256" key="1">
    <source>
        <dbReference type="ARBA" id="ARBA00001966"/>
    </source>
</evidence>
<protein>
    <recommendedName>
        <fullName evidence="5">S-adenosyl-L-methionine-dependent tRNA 4-demethylwyosine synthase TYW1</fullName>
        <ecNumber evidence="4">4.1.3.44</ecNumber>
    </recommendedName>
    <alternativeName>
        <fullName evidence="18">Radical S-adenosyl methionine and flavodoxin domain-containing protein 1</fullName>
    </alternativeName>
    <alternativeName>
        <fullName evidence="16">tRNA wybutosine-synthesizing protein 1 homolog</fullName>
    </alternativeName>
    <alternativeName>
        <fullName evidence="17">tRNA-yW-synthesizing protein</fullName>
    </alternativeName>
</protein>
<dbReference type="AlphaFoldDB" id="E0VTT3"/>
<keyword evidence="8" id="KW-0819">tRNA processing</keyword>
<dbReference type="RefSeq" id="XP_002429527.1">
    <property type="nucleotide sequence ID" value="XM_002429482.1"/>
</dbReference>
<dbReference type="PROSITE" id="PS50902">
    <property type="entry name" value="FLAVODOXIN_LIKE"/>
    <property type="match status" value="1"/>
</dbReference>
<evidence type="ECO:0000256" key="5">
    <source>
        <dbReference type="ARBA" id="ARBA00017596"/>
    </source>
</evidence>
<dbReference type="UniPathway" id="UPA00375"/>
<evidence type="ECO:0000313" key="23">
    <source>
        <dbReference type="EnsemblMetazoa" id="PHUM437860-PA"/>
    </source>
</evidence>
<dbReference type="InParanoid" id="E0VTT3"/>
<evidence type="ECO:0000256" key="11">
    <source>
        <dbReference type="ARBA" id="ARBA00023004"/>
    </source>
</evidence>
<evidence type="ECO:0000256" key="19">
    <source>
        <dbReference type="SAM" id="Phobius"/>
    </source>
</evidence>
<evidence type="ECO:0000259" key="21">
    <source>
        <dbReference type="PROSITE" id="PS51918"/>
    </source>
</evidence>
<dbReference type="Gene3D" id="3.20.20.70">
    <property type="entry name" value="Aldolase class I"/>
    <property type="match status" value="1"/>
</dbReference>
<evidence type="ECO:0000256" key="16">
    <source>
        <dbReference type="ARBA" id="ARBA00078095"/>
    </source>
</evidence>
<dbReference type="EMBL" id="DS235773">
    <property type="protein sequence ID" value="EEB16789.1"/>
    <property type="molecule type" value="Genomic_DNA"/>
</dbReference>
<evidence type="ECO:0000256" key="12">
    <source>
        <dbReference type="ARBA" id="ARBA00023014"/>
    </source>
</evidence>
<keyword evidence="12" id="KW-0411">Iron-sulfur</keyword>
<dbReference type="InterPro" id="IPR034556">
    <property type="entry name" value="tRNA_wybutosine-synthase"/>
</dbReference>
<dbReference type="GO" id="GO:0031591">
    <property type="term" value="P:wybutosine biosynthetic process"/>
    <property type="evidence" value="ECO:0007669"/>
    <property type="project" value="TreeGrafter"/>
</dbReference>
<dbReference type="InterPro" id="IPR013785">
    <property type="entry name" value="Aldolase_TIM"/>
</dbReference>
<dbReference type="CDD" id="cd01335">
    <property type="entry name" value="Radical_SAM"/>
    <property type="match status" value="1"/>
</dbReference>
<dbReference type="EnsemblMetazoa" id="PHUM437860-RA">
    <property type="protein sequence ID" value="PHUM437860-PA"/>
    <property type="gene ID" value="PHUM437860"/>
</dbReference>
<accession>E0VTT3</accession>
<dbReference type="GO" id="GO:0046872">
    <property type="term" value="F:metal ion binding"/>
    <property type="evidence" value="ECO:0007669"/>
    <property type="project" value="UniProtKB-KW"/>
</dbReference>
<evidence type="ECO:0000256" key="10">
    <source>
        <dbReference type="ARBA" id="ARBA00022741"/>
    </source>
</evidence>
<keyword evidence="10" id="KW-0547">Nucleotide-binding</keyword>
<dbReference type="InterPro" id="IPR008254">
    <property type="entry name" value="Flavodoxin/NO_synth"/>
</dbReference>
<evidence type="ECO:0000256" key="6">
    <source>
        <dbReference type="ARBA" id="ARBA00022485"/>
    </source>
</evidence>
<dbReference type="InterPro" id="IPR007197">
    <property type="entry name" value="rSAM"/>
</dbReference>
<dbReference type="InterPro" id="IPR013917">
    <property type="entry name" value="tRNA_wybutosine-synth"/>
</dbReference>
<dbReference type="InterPro" id="IPR001094">
    <property type="entry name" value="Flavdoxin-like"/>
</dbReference>
<dbReference type="Pfam" id="PF08608">
    <property type="entry name" value="Wyosine_form"/>
    <property type="match status" value="1"/>
</dbReference>
<comment type="cofactor">
    <cofactor evidence="1">
        <name>[4Fe-4S] cluster</name>
        <dbReference type="ChEBI" id="CHEBI:49883"/>
    </cofactor>
</comment>
<evidence type="ECO:0000256" key="18">
    <source>
        <dbReference type="ARBA" id="ARBA00082357"/>
    </source>
</evidence>
<comment type="function">
    <text evidence="14">Probable component of the wybutosine biosynthesis pathway. Wybutosine is a hyper modified guanosine with a tricyclic base found at the 3'-position adjacent to the anticodon of eukaryotic phenylalanine tRNA. Catalyzes the condensation of N-methylguanine with 2 carbon atoms from pyruvate to form the tricyclic 4-demethylwyosine, an intermediate in wybutosine biosynthesis.</text>
</comment>
<dbReference type="CTD" id="8230596"/>
<dbReference type="KEGG" id="phu:Phum_PHUM437860"/>
<reference evidence="22" key="1">
    <citation type="submission" date="2007-04" db="EMBL/GenBank/DDBJ databases">
        <title>Annotation of Pediculus humanus corporis strain USDA.</title>
        <authorList>
            <person name="Kirkness E."/>
            <person name="Hannick L."/>
            <person name="Hass B."/>
            <person name="Bruggner R."/>
            <person name="Lawson D."/>
            <person name="Bidwell S."/>
            <person name="Joardar V."/>
            <person name="Caler E."/>
            <person name="Walenz B."/>
            <person name="Inman J."/>
            <person name="Schobel S."/>
            <person name="Galinsky K."/>
            <person name="Amedeo P."/>
            <person name="Strausberg R."/>
        </authorList>
    </citation>
    <scope>NUCLEOTIDE SEQUENCE</scope>
    <source>
        <strain evidence="22">USDA</strain>
    </source>
</reference>
<dbReference type="SFLD" id="SFLDF00284">
    <property type="entry name" value="tRNA_wybutosine-synthesizing"/>
    <property type="match status" value="1"/>
</dbReference>
<keyword evidence="19" id="KW-1133">Transmembrane helix</keyword>
<evidence type="ECO:0000313" key="22">
    <source>
        <dbReference type="EMBL" id="EEB16789.1"/>
    </source>
</evidence>
<dbReference type="PANTHER" id="PTHR13930:SF0">
    <property type="entry name" value="S-ADENOSYL-L-METHIONINE-DEPENDENT TRNA 4-DEMETHYLWYOSINE SYNTHASE TYW1-RELATED"/>
    <property type="match status" value="1"/>
</dbReference>
<dbReference type="HOGENOM" id="CLU_007952_2_0_1"/>
<evidence type="ECO:0000256" key="13">
    <source>
        <dbReference type="ARBA" id="ARBA00023239"/>
    </source>
</evidence>
<evidence type="ECO:0000256" key="17">
    <source>
        <dbReference type="ARBA" id="ARBA00081169"/>
    </source>
</evidence>
<dbReference type="GO" id="GO:0051539">
    <property type="term" value="F:4 iron, 4 sulfur cluster binding"/>
    <property type="evidence" value="ECO:0007669"/>
    <property type="project" value="UniProtKB-KW"/>
</dbReference>
<comment type="catalytic activity">
    <reaction evidence="15">
        <text>N(1)-methylguanosine(37) in tRNA(Phe) + pyruvate + S-adenosyl-L-methionine = 4-demethylwyosine(37) in tRNA(Phe) + 5'-deoxyadenosine + L-methionine + CO2 + H2O</text>
        <dbReference type="Rhea" id="RHEA:36347"/>
        <dbReference type="Rhea" id="RHEA-COMP:10164"/>
        <dbReference type="Rhea" id="RHEA-COMP:10165"/>
        <dbReference type="ChEBI" id="CHEBI:15361"/>
        <dbReference type="ChEBI" id="CHEBI:15377"/>
        <dbReference type="ChEBI" id="CHEBI:16526"/>
        <dbReference type="ChEBI" id="CHEBI:17319"/>
        <dbReference type="ChEBI" id="CHEBI:57844"/>
        <dbReference type="ChEBI" id="CHEBI:59789"/>
        <dbReference type="ChEBI" id="CHEBI:64315"/>
        <dbReference type="ChEBI" id="CHEBI:73542"/>
        <dbReference type="EC" id="4.1.3.44"/>
    </reaction>
</comment>
<reference evidence="22" key="2">
    <citation type="submission" date="2007-04" db="EMBL/GenBank/DDBJ databases">
        <title>The genome of the human body louse.</title>
        <authorList>
            <consortium name="The Human Body Louse Genome Consortium"/>
            <person name="Kirkness E."/>
            <person name="Walenz B."/>
            <person name="Hass B."/>
            <person name="Bruggner R."/>
            <person name="Strausberg R."/>
        </authorList>
    </citation>
    <scope>NUCLEOTIDE SEQUENCE</scope>
    <source>
        <strain evidence="22">USDA</strain>
    </source>
</reference>
<dbReference type="GO" id="GO:0102521">
    <property type="term" value="F:tRNA-4-demethylwyosine synthase activity"/>
    <property type="evidence" value="ECO:0007669"/>
    <property type="project" value="UniProtKB-EC"/>
</dbReference>
<dbReference type="Proteomes" id="UP000009046">
    <property type="component" value="Unassembled WGS sequence"/>
</dbReference>
<dbReference type="InterPro" id="IPR029039">
    <property type="entry name" value="Flavoprotein-like_sf"/>
</dbReference>
<keyword evidence="24" id="KW-1185">Reference proteome</keyword>
<evidence type="ECO:0000256" key="2">
    <source>
        <dbReference type="ARBA" id="ARBA00004797"/>
    </source>
</evidence>
<evidence type="ECO:0000313" key="24">
    <source>
        <dbReference type="Proteomes" id="UP000009046"/>
    </source>
</evidence>
<dbReference type="PANTHER" id="PTHR13930">
    <property type="entry name" value="S-ADENOSYL-L-METHIONINE-DEPENDENT TRNA 4-DEMETHYLWYOSINE SYNTHASE"/>
    <property type="match status" value="1"/>
</dbReference>
<reference evidence="23" key="3">
    <citation type="submission" date="2021-02" db="UniProtKB">
        <authorList>
            <consortium name="EnsemblMetazoa"/>
        </authorList>
    </citation>
    <scope>IDENTIFICATION</scope>
    <source>
        <strain evidence="23">USDA</strain>
    </source>
</reference>
<evidence type="ECO:0000256" key="7">
    <source>
        <dbReference type="ARBA" id="ARBA00022691"/>
    </source>
</evidence>
<dbReference type="EMBL" id="AAZO01005347">
    <property type="status" value="NOT_ANNOTATED_CDS"/>
    <property type="molecule type" value="Genomic_DNA"/>
</dbReference>
<dbReference type="OrthoDB" id="271553at2759"/>
<dbReference type="Gene3D" id="3.40.50.360">
    <property type="match status" value="1"/>
</dbReference>
<keyword evidence="7" id="KW-0949">S-adenosyl-L-methionine</keyword>
<name>E0VTT3_PEDHC</name>
<evidence type="ECO:0000256" key="4">
    <source>
        <dbReference type="ARBA" id="ARBA00012821"/>
    </source>
</evidence>
<feature type="domain" description="Flavodoxin-like" evidence="20">
    <location>
        <begin position="94"/>
        <end position="250"/>
    </location>
</feature>
<dbReference type="InterPro" id="IPR058240">
    <property type="entry name" value="rSAM_sf"/>
</dbReference>
<keyword evidence="19" id="KW-0812">Transmembrane</keyword>
<dbReference type="EC" id="4.1.3.44" evidence="4"/>
<dbReference type="OMA" id="TMANIPW"/>
<keyword evidence="11" id="KW-0408">Iron</keyword>
<evidence type="ECO:0000256" key="9">
    <source>
        <dbReference type="ARBA" id="ARBA00022723"/>
    </source>
</evidence>
<evidence type="ECO:0000256" key="15">
    <source>
        <dbReference type="ARBA" id="ARBA00049466"/>
    </source>
</evidence>
<proteinExistence type="inferred from homology"/>
<dbReference type="STRING" id="121224.E0VTT3"/>
<sequence length="692" mass="78925">MVYLLSGFTFVGPFFFPLCIFLLIFFLAWNVKNGYVRNKIFKSNFNENLTDVSHNIIESSNKSAAKSKPLLKSECCKEDDEKNLFNNESVFKNVKIYYGSAGGKAKLFSEKLANCAKDYNIISEVINLSHYEAEDKLPNEKYCVNVFILSTYEGGKPPPNAEWFCKWLEEVSSDFRVHKSLLKNVKFAVFGLGNSFYSDNFNKVAINVDKCLHKLQGERIKKISLGDENVTNSKNGSIEKDFDVWVWELLDLLKNPEKVKLGCKCNGKKQNGNCKTIESDGYNDSSDENEGTSYSSGIIDVEDLGQKILSSKSADNGIRDMVTDQLSATLTKQGYKIIGSHSGVKLCRWTKAMLRGRGGCYKHTFYGIESHRCMEATPSLACANKCVFCWRHHSNPVGTEWKWNMDDPEFIINGALENHYKMIKQFKGVPGVSLDRLQEGMTARHCALSLVGEPIMYPEINKFITLLHEKQISTFLVTNAQFPDAIRNLVPVTQLYVSVDASTKDSLKKIDRPLFKDFWERFIQSLKALSDKGQRTVYRLTLVKSWNVEEIQNYADLVNLGKPDFIEIKGVTYCGTSKASNLTMENVPWHSEVVSFGTKLCSYLDNYKLACEHEHSNCILLAKTKFLINGKWHTWIDYDKFHSLVKNYQSSNGEKTFSSDDYIQETPSWAIYGSYEKGFDPTETRWKRKKEN</sequence>
<dbReference type="FunFam" id="3.20.20.70:FF:000196">
    <property type="entry name" value="S-adenosyl-L-methionine-dependent tRNA 4-demethylwyosine synthase"/>
    <property type="match status" value="1"/>
</dbReference>
<feature type="transmembrane region" description="Helical" evidence="19">
    <location>
        <begin position="6"/>
        <end position="29"/>
    </location>
</feature>
<dbReference type="GO" id="GO:0010181">
    <property type="term" value="F:FMN binding"/>
    <property type="evidence" value="ECO:0007669"/>
    <property type="project" value="InterPro"/>
</dbReference>
<dbReference type="Pfam" id="PF00258">
    <property type="entry name" value="Flavodoxin_1"/>
    <property type="match status" value="1"/>
</dbReference>
<organism>
    <name type="scientific">Pediculus humanus subsp. corporis</name>
    <name type="common">Body louse</name>
    <dbReference type="NCBI Taxonomy" id="121224"/>
    <lineage>
        <taxon>Eukaryota</taxon>
        <taxon>Metazoa</taxon>
        <taxon>Ecdysozoa</taxon>
        <taxon>Arthropoda</taxon>
        <taxon>Hexapoda</taxon>
        <taxon>Insecta</taxon>
        <taxon>Pterygota</taxon>
        <taxon>Neoptera</taxon>
        <taxon>Paraneoptera</taxon>
        <taxon>Psocodea</taxon>
        <taxon>Troctomorpha</taxon>
        <taxon>Phthiraptera</taxon>
        <taxon>Anoplura</taxon>
        <taxon>Pediculidae</taxon>
        <taxon>Pediculus</taxon>
    </lineage>
</organism>
<evidence type="ECO:0000256" key="8">
    <source>
        <dbReference type="ARBA" id="ARBA00022694"/>
    </source>
</evidence>
<dbReference type="GeneID" id="8230596"/>
<dbReference type="SFLD" id="SFLDS00029">
    <property type="entry name" value="Radical_SAM"/>
    <property type="match status" value="1"/>
</dbReference>
<dbReference type="SUPFAM" id="SSF102114">
    <property type="entry name" value="Radical SAM enzymes"/>
    <property type="match status" value="1"/>
</dbReference>
<evidence type="ECO:0000256" key="14">
    <source>
        <dbReference type="ARBA" id="ARBA00025368"/>
    </source>
</evidence>
<keyword evidence="6" id="KW-0004">4Fe-4S</keyword>
<comment type="similarity">
    <text evidence="3">Belongs to the TYW1 family.</text>
</comment>
<dbReference type="VEuPathDB" id="VectorBase:PHUM437860"/>
<dbReference type="eggNOG" id="KOG1160">
    <property type="taxonomic scope" value="Eukaryota"/>
</dbReference>
<keyword evidence="19" id="KW-0472">Membrane</keyword>
<comment type="pathway">
    <text evidence="2">tRNA modification; wybutosine-tRNA(Phe) biosynthesis.</text>
</comment>